<dbReference type="InterPro" id="IPR012640">
    <property type="entry name" value="Membr_lipoprot_lipid_attach_CS"/>
</dbReference>
<keyword evidence="2" id="KW-0732">Signal</keyword>
<evidence type="ECO:0000256" key="2">
    <source>
        <dbReference type="ARBA" id="ARBA00022729"/>
    </source>
</evidence>
<reference evidence="3" key="1">
    <citation type="journal article" date="2021" name="PeerJ">
        <title>Extensive microbial diversity within the chicken gut microbiome revealed by metagenomics and culture.</title>
        <authorList>
            <person name="Gilroy R."/>
            <person name="Ravi A."/>
            <person name="Getino M."/>
            <person name="Pursley I."/>
            <person name="Horton D.L."/>
            <person name="Alikhan N.F."/>
            <person name="Baker D."/>
            <person name="Gharbi K."/>
            <person name="Hall N."/>
            <person name="Watson M."/>
            <person name="Adriaenssens E.M."/>
            <person name="Foster-Nyarko E."/>
            <person name="Jarju S."/>
            <person name="Secka A."/>
            <person name="Antonio M."/>
            <person name="Oren A."/>
            <person name="Chaudhuri R.R."/>
            <person name="La Ragione R."/>
            <person name="Hildebrand F."/>
            <person name="Pallen M.J."/>
        </authorList>
    </citation>
    <scope>NUCLEOTIDE SEQUENCE</scope>
    <source>
        <strain evidence="3">Gambia16-554</strain>
    </source>
</reference>
<evidence type="ECO:0000313" key="4">
    <source>
        <dbReference type="Proteomes" id="UP000824115"/>
    </source>
</evidence>
<dbReference type="PROSITE" id="PS51257">
    <property type="entry name" value="PROKAR_LIPOPROTEIN"/>
    <property type="match status" value="1"/>
</dbReference>
<evidence type="ECO:0000256" key="1">
    <source>
        <dbReference type="ARBA" id="ARBA00017922"/>
    </source>
</evidence>
<dbReference type="SUPFAM" id="SSF117070">
    <property type="entry name" value="LEA14-like"/>
    <property type="match status" value="1"/>
</dbReference>
<evidence type="ECO:0000313" key="3">
    <source>
        <dbReference type="EMBL" id="HIZ85408.1"/>
    </source>
</evidence>
<dbReference type="Gene3D" id="2.60.40.1820">
    <property type="match status" value="1"/>
</dbReference>
<protein>
    <recommendedName>
        <fullName evidence="1">Type IV secretion system putative lipoprotein virB7</fullName>
    </recommendedName>
</protein>
<dbReference type="EMBL" id="DXAW01000055">
    <property type="protein sequence ID" value="HIZ85408.1"/>
    <property type="molecule type" value="Genomic_DNA"/>
</dbReference>
<dbReference type="Pfam" id="PF08139">
    <property type="entry name" value="LPAM_1"/>
    <property type="match status" value="1"/>
</dbReference>
<organism evidence="3 4">
    <name type="scientific">Candidatus Coprenecus stercoravium</name>
    <dbReference type="NCBI Taxonomy" id="2840735"/>
    <lineage>
        <taxon>Bacteria</taxon>
        <taxon>Pseudomonadati</taxon>
        <taxon>Bacteroidota</taxon>
        <taxon>Bacteroidia</taxon>
        <taxon>Bacteroidales</taxon>
        <taxon>Rikenellaceae</taxon>
        <taxon>Rikenellaceae incertae sedis</taxon>
        <taxon>Candidatus Coprenecus</taxon>
    </lineage>
</organism>
<dbReference type="Proteomes" id="UP000824115">
    <property type="component" value="Unassembled WGS sequence"/>
</dbReference>
<dbReference type="AlphaFoldDB" id="A0A9D2GPW8"/>
<reference evidence="3" key="2">
    <citation type="submission" date="2021-04" db="EMBL/GenBank/DDBJ databases">
        <authorList>
            <person name="Gilroy R."/>
        </authorList>
    </citation>
    <scope>NUCLEOTIDE SEQUENCE</scope>
    <source>
        <strain evidence="3">Gambia16-554</strain>
    </source>
</reference>
<name>A0A9D2GPW8_9BACT</name>
<gene>
    <name evidence="3" type="ORF">IAC04_02845</name>
</gene>
<proteinExistence type="predicted"/>
<comment type="caution">
    <text evidence="3">The sequence shown here is derived from an EMBL/GenBank/DDBJ whole genome shotgun (WGS) entry which is preliminary data.</text>
</comment>
<accession>A0A9D2GPW8</accession>
<sequence length="154" mass="16767">MRRIVFFAVAVMLLAGCADYRQLRVDDVSIGSLRFNGTSSAVVELKAGVYNPTKYEVSVRELDALLLKEGKEFARFSLEDIPSVAADTQGVVSIPVRASVLDPIAIISSGLNFGSWDMDDFTVDGKIVIAFNGGMKKTVRLNNVPVRDIIQAVK</sequence>